<evidence type="ECO:0000313" key="1">
    <source>
        <dbReference type="EMBL" id="KZP05676.1"/>
    </source>
</evidence>
<protein>
    <submittedName>
        <fullName evidence="1">Uncharacterized protein</fullName>
    </submittedName>
</protein>
<dbReference type="Proteomes" id="UP000076532">
    <property type="component" value="Unassembled WGS sequence"/>
</dbReference>
<sequence length="137" mass="14944">MVTNVYIIHYLIWADSEYGKQMQPLQTSEGVKLRSDGYRPTHPIWTRLLIITSLPNCLALLCTPMSQSQSHALTTIATPAVEDPVTPAGALIPNYGDRVVQNGPGMHLNLAFSAGGVCSMMDEDAQSVAKVRLFDTL</sequence>
<reference evidence="1 2" key="1">
    <citation type="journal article" date="2016" name="Mol. Biol. Evol.">
        <title>Comparative Genomics of Early-Diverging Mushroom-Forming Fungi Provides Insights into the Origins of Lignocellulose Decay Capabilities.</title>
        <authorList>
            <person name="Nagy L.G."/>
            <person name="Riley R."/>
            <person name="Tritt A."/>
            <person name="Adam C."/>
            <person name="Daum C."/>
            <person name="Floudas D."/>
            <person name="Sun H."/>
            <person name="Yadav J.S."/>
            <person name="Pangilinan J."/>
            <person name="Larsson K.H."/>
            <person name="Matsuura K."/>
            <person name="Barry K."/>
            <person name="Labutti K."/>
            <person name="Kuo R."/>
            <person name="Ohm R.A."/>
            <person name="Bhattacharya S.S."/>
            <person name="Shirouzu T."/>
            <person name="Yoshinaga Y."/>
            <person name="Martin F.M."/>
            <person name="Grigoriev I.V."/>
            <person name="Hibbett D.S."/>
        </authorList>
    </citation>
    <scope>NUCLEOTIDE SEQUENCE [LARGE SCALE GENOMIC DNA]</scope>
    <source>
        <strain evidence="1 2">CBS 109695</strain>
    </source>
</reference>
<dbReference type="EMBL" id="KV417824">
    <property type="protein sequence ID" value="KZP05676.1"/>
    <property type="molecule type" value="Genomic_DNA"/>
</dbReference>
<dbReference type="AlphaFoldDB" id="A0A167W461"/>
<accession>A0A167W461</accession>
<organism evidence="1 2">
    <name type="scientific">Athelia psychrophila</name>
    <dbReference type="NCBI Taxonomy" id="1759441"/>
    <lineage>
        <taxon>Eukaryota</taxon>
        <taxon>Fungi</taxon>
        <taxon>Dikarya</taxon>
        <taxon>Basidiomycota</taxon>
        <taxon>Agaricomycotina</taxon>
        <taxon>Agaricomycetes</taxon>
        <taxon>Agaricomycetidae</taxon>
        <taxon>Atheliales</taxon>
        <taxon>Atheliaceae</taxon>
        <taxon>Athelia</taxon>
    </lineage>
</organism>
<proteinExistence type="predicted"/>
<evidence type="ECO:0000313" key="2">
    <source>
        <dbReference type="Proteomes" id="UP000076532"/>
    </source>
</evidence>
<keyword evidence="2" id="KW-1185">Reference proteome</keyword>
<gene>
    <name evidence="1" type="ORF">FIBSPDRAFT_903335</name>
</gene>
<name>A0A167W461_9AGAM</name>